<dbReference type="PROSITE" id="PS50067">
    <property type="entry name" value="KINESIN_MOTOR_2"/>
    <property type="match status" value="1"/>
</dbReference>
<protein>
    <recommendedName>
        <fullName evidence="5">Kinesin-like protein</fullName>
    </recommendedName>
</protein>
<keyword evidence="2 4" id="KW-0067">ATP-binding</keyword>
<evidence type="ECO:0000256" key="2">
    <source>
        <dbReference type="ARBA" id="ARBA00022840"/>
    </source>
</evidence>
<sequence length="745" mass="84527">MTEKEISNEYKQIVELDTEKGVVEIHPANLNNQLNNLKSSVLNGRSTNNVGSNNTNEIIKQFTFDAVFDCNSNQSDIYDQIMRPIVDSVLEGFNGTIFAYGQTGTGKTYTMEGISNDKERRGIIPNSFSHIFNHIARTQNKQYLVRASYLEIYQEEIRDLLIKDQNKRLELKERADTGVYIKDLSSFVCKSVKEIEHVMYIGNQNRSVGSTNMNERSSRSHAIFMITIEHSDIIPNTKNKLKKNDVENTRNTSFSKNKSTNLNETFETISNTSIDENNETTEEILIKENESLDNLNSNSNSDIDNYSFKKTDLPVSGHIRVGKLNLVDLAGSERQIKTGTVGQRQKEAIKINLSLSALGNVISSLVDSKSTHIPYRDSKLTRLLQDSLGGNSKTVMIANIGPANYNYEETLTTLRYASRAKNIKNKPHVNEDPKDALLRQFQLEIERLKMLLSQRKKSAVSKNRSSSASINDANIELKNLDMKNLSEKIKQMESKLLCGGRNIIDHTNEQQRELEKKAQLIALQKQKEREIRQKLEEQQENTYEIKETFTSLQQEVELKKRELKKLFLKIQSVKSEIKDTEEANSRERRGLEEYQNESMKELNTTRTINLCFCTSVSIGSVHVTKAPSGPVINVRTKAGAFDESNIFSPLCDQVKTNGGSPVITVQTSLARMPSSKLRGKLNSSKTDMILTEAIIEHILLINKFDRRQNSLCLLSQKKFRKDGKNVCLQMAGKKKDSIVQKKKLS</sequence>
<evidence type="ECO:0000256" key="3">
    <source>
        <dbReference type="ARBA" id="ARBA00023175"/>
    </source>
</evidence>
<dbReference type="Proteomes" id="UP001291623">
    <property type="component" value="Unassembled WGS sequence"/>
</dbReference>
<keyword evidence="3 4" id="KW-0505">Motor protein</keyword>
<evidence type="ECO:0000256" key="1">
    <source>
        <dbReference type="ARBA" id="ARBA00022741"/>
    </source>
</evidence>
<evidence type="ECO:0000313" key="10">
    <source>
        <dbReference type="Proteomes" id="UP001291623"/>
    </source>
</evidence>
<dbReference type="GO" id="GO:0003777">
    <property type="term" value="F:microtubule motor activity"/>
    <property type="evidence" value="ECO:0007669"/>
    <property type="project" value="InterPro"/>
</dbReference>
<dbReference type="EMBL" id="JAVYJV010000051">
    <property type="protein sequence ID" value="KAK4337143.1"/>
    <property type="molecule type" value="Genomic_DNA"/>
</dbReference>
<dbReference type="InterPro" id="IPR001752">
    <property type="entry name" value="Kinesin_motor_dom"/>
</dbReference>
<comment type="caution">
    <text evidence="9">The sequence shown here is derived from an EMBL/GenBank/DDBJ whole genome shotgun (WGS) entry which is preliminary data.</text>
</comment>
<feature type="domain" description="Kinesin motor" evidence="8">
    <location>
        <begin position="1"/>
        <end position="423"/>
    </location>
</feature>
<keyword evidence="5" id="KW-0493">Microtubule</keyword>
<keyword evidence="1 4" id="KW-0547">Nucleotide-binding</keyword>
<proteinExistence type="inferred from homology"/>
<feature type="coiled-coil region" evidence="6">
    <location>
        <begin position="475"/>
        <end position="597"/>
    </location>
</feature>
<dbReference type="InterPro" id="IPR027640">
    <property type="entry name" value="Kinesin-like_fam"/>
</dbReference>
<accession>A0AAE1QR22</accession>
<evidence type="ECO:0000256" key="5">
    <source>
        <dbReference type="RuleBase" id="RU000394"/>
    </source>
</evidence>
<feature type="binding site" evidence="4">
    <location>
        <begin position="101"/>
        <end position="108"/>
    </location>
    <ligand>
        <name>ATP</name>
        <dbReference type="ChEBI" id="CHEBI:30616"/>
    </ligand>
</feature>
<dbReference type="SUPFAM" id="SSF52540">
    <property type="entry name" value="P-loop containing nucleoside triphosphate hydrolases"/>
    <property type="match status" value="1"/>
</dbReference>
<dbReference type="Pfam" id="PF00225">
    <property type="entry name" value="Kinesin"/>
    <property type="match status" value="2"/>
</dbReference>
<dbReference type="PRINTS" id="PR00380">
    <property type="entry name" value="KINESINHEAVY"/>
</dbReference>
<dbReference type="Gene3D" id="3.40.850.10">
    <property type="entry name" value="Kinesin motor domain"/>
    <property type="match status" value="1"/>
</dbReference>
<dbReference type="GO" id="GO:0008017">
    <property type="term" value="F:microtubule binding"/>
    <property type="evidence" value="ECO:0007669"/>
    <property type="project" value="InterPro"/>
</dbReference>
<name>A0AAE1QR22_9SOLA</name>
<dbReference type="GO" id="GO:0005524">
    <property type="term" value="F:ATP binding"/>
    <property type="evidence" value="ECO:0007669"/>
    <property type="project" value="UniProtKB-UniRule"/>
</dbReference>
<dbReference type="PANTHER" id="PTHR47969">
    <property type="entry name" value="CHROMOSOME-ASSOCIATED KINESIN KIF4A-RELATED"/>
    <property type="match status" value="1"/>
</dbReference>
<evidence type="ECO:0000259" key="8">
    <source>
        <dbReference type="PROSITE" id="PS50067"/>
    </source>
</evidence>
<gene>
    <name evidence="9" type="ORF">RND71_043361</name>
</gene>
<keyword evidence="6" id="KW-0175">Coiled coil</keyword>
<comment type="similarity">
    <text evidence="4 5">Belongs to the TRAFAC class myosin-kinesin ATPase superfamily. Kinesin family.</text>
</comment>
<dbReference type="GO" id="GO:0005874">
    <property type="term" value="C:microtubule"/>
    <property type="evidence" value="ECO:0007669"/>
    <property type="project" value="UniProtKB-KW"/>
</dbReference>
<evidence type="ECO:0000256" key="4">
    <source>
        <dbReference type="PROSITE-ProRule" id="PRU00283"/>
    </source>
</evidence>
<evidence type="ECO:0000256" key="7">
    <source>
        <dbReference type="SAM" id="MobiDB-lite"/>
    </source>
</evidence>
<dbReference type="GO" id="GO:0007018">
    <property type="term" value="P:microtubule-based movement"/>
    <property type="evidence" value="ECO:0007669"/>
    <property type="project" value="InterPro"/>
</dbReference>
<evidence type="ECO:0000313" key="9">
    <source>
        <dbReference type="EMBL" id="KAK4337143.1"/>
    </source>
</evidence>
<feature type="compositionally biased region" description="Polar residues" evidence="7">
    <location>
        <begin position="249"/>
        <end position="259"/>
    </location>
</feature>
<dbReference type="InterPro" id="IPR019821">
    <property type="entry name" value="Kinesin_motor_CS"/>
</dbReference>
<dbReference type="InterPro" id="IPR027417">
    <property type="entry name" value="P-loop_NTPase"/>
</dbReference>
<dbReference type="PROSITE" id="PS00411">
    <property type="entry name" value="KINESIN_MOTOR_1"/>
    <property type="match status" value="1"/>
</dbReference>
<evidence type="ECO:0000256" key="6">
    <source>
        <dbReference type="SAM" id="Coils"/>
    </source>
</evidence>
<keyword evidence="10" id="KW-1185">Reference proteome</keyword>
<feature type="region of interest" description="Disordered" evidence="7">
    <location>
        <begin position="239"/>
        <end position="259"/>
    </location>
</feature>
<dbReference type="SMART" id="SM00129">
    <property type="entry name" value="KISc"/>
    <property type="match status" value="1"/>
</dbReference>
<dbReference type="InterPro" id="IPR036961">
    <property type="entry name" value="Kinesin_motor_dom_sf"/>
</dbReference>
<reference evidence="9" key="1">
    <citation type="submission" date="2023-12" db="EMBL/GenBank/DDBJ databases">
        <title>Genome assembly of Anisodus tanguticus.</title>
        <authorList>
            <person name="Wang Y.-J."/>
        </authorList>
    </citation>
    <scope>NUCLEOTIDE SEQUENCE</scope>
    <source>
        <strain evidence="9">KB-2021</strain>
        <tissue evidence="9">Leaf</tissue>
    </source>
</reference>
<organism evidence="9 10">
    <name type="scientific">Anisodus tanguticus</name>
    <dbReference type="NCBI Taxonomy" id="243964"/>
    <lineage>
        <taxon>Eukaryota</taxon>
        <taxon>Viridiplantae</taxon>
        <taxon>Streptophyta</taxon>
        <taxon>Embryophyta</taxon>
        <taxon>Tracheophyta</taxon>
        <taxon>Spermatophyta</taxon>
        <taxon>Magnoliopsida</taxon>
        <taxon>eudicotyledons</taxon>
        <taxon>Gunneridae</taxon>
        <taxon>Pentapetalae</taxon>
        <taxon>asterids</taxon>
        <taxon>lamiids</taxon>
        <taxon>Solanales</taxon>
        <taxon>Solanaceae</taxon>
        <taxon>Solanoideae</taxon>
        <taxon>Hyoscyameae</taxon>
        <taxon>Anisodus</taxon>
    </lineage>
</organism>
<dbReference type="AlphaFoldDB" id="A0AAE1QR22"/>